<evidence type="ECO:0000313" key="2">
    <source>
        <dbReference type="EMBL" id="RUM96370.1"/>
    </source>
</evidence>
<dbReference type="AlphaFoldDB" id="A0A432V2P2"/>
<dbReference type="Proteomes" id="UP000281647">
    <property type="component" value="Unassembled WGS sequence"/>
</dbReference>
<gene>
    <name evidence="2" type="ORF">EET67_18660</name>
</gene>
<dbReference type="OrthoDB" id="9810367at2"/>
<evidence type="ECO:0000313" key="3">
    <source>
        <dbReference type="Proteomes" id="UP000281647"/>
    </source>
</evidence>
<keyword evidence="1" id="KW-0732">Signal</keyword>
<organism evidence="2 3">
    <name type="scientific">Borborobacter arsenicus</name>
    <dbReference type="NCBI Taxonomy" id="1851146"/>
    <lineage>
        <taxon>Bacteria</taxon>
        <taxon>Pseudomonadati</taxon>
        <taxon>Pseudomonadota</taxon>
        <taxon>Alphaproteobacteria</taxon>
        <taxon>Hyphomicrobiales</taxon>
        <taxon>Phyllobacteriaceae</taxon>
        <taxon>Borborobacter</taxon>
    </lineage>
</organism>
<comment type="caution">
    <text evidence="2">The sequence shown here is derived from an EMBL/GenBank/DDBJ whole genome shotgun (WGS) entry which is preliminary data.</text>
</comment>
<feature type="chain" id="PRO_5019316656" description="DUF1311 domain-containing protein" evidence="1">
    <location>
        <begin position="23"/>
        <end position="119"/>
    </location>
</feature>
<accession>A0A432V2P2</accession>
<feature type="signal peptide" evidence="1">
    <location>
        <begin position="1"/>
        <end position="22"/>
    </location>
</feature>
<sequence>MTSALKIFAVAALVAFCAPVQAADLSEGYNQCRLATGSALLSQTSNAALSDDVVKLMNEAVSVADDSQWINSRRPAFTWASEAKVACGKAYGYLRADYRDEDSINKCECFHSRMVQYMN</sequence>
<evidence type="ECO:0008006" key="4">
    <source>
        <dbReference type="Google" id="ProtNLM"/>
    </source>
</evidence>
<name>A0A432V2P2_9HYPH</name>
<dbReference type="RefSeq" id="WP_128628056.1">
    <property type="nucleotide sequence ID" value="NZ_RKST01000020.1"/>
</dbReference>
<dbReference type="EMBL" id="RKST01000020">
    <property type="protein sequence ID" value="RUM96370.1"/>
    <property type="molecule type" value="Genomic_DNA"/>
</dbReference>
<keyword evidence="3" id="KW-1185">Reference proteome</keyword>
<protein>
    <recommendedName>
        <fullName evidence="4">DUF1311 domain-containing protein</fullName>
    </recommendedName>
</protein>
<reference evidence="2 3" key="1">
    <citation type="submission" date="2018-11" db="EMBL/GenBank/DDBJ databases">
        <title>Pseudaminobacter arsenicus sp. nov., an arsenic-resistant bacterium isolated from arsenic-rich aquifers.</title>
        <authorList>
            <person name="Mu Y."/>
        </authorList>
    </citation>
    <scope>NUCLEOTIDE SEQUENCE [LARGE SCALE GENOMIC DNA]</scope>
    <source>
        <strain evidence="2 3">CB3</strain>
    </source>
</reference>
<proteinExistence type="predicted"/>
<evidence type="ECO:0000256" key="1">
    <source>
        <dbReference type="SAM" id="SignalP"/>
    </source>
</evidence>